<dbReference type="PIRSF" id="PIRSF006621">
    <property type="entry name" value="Dus"/>
    <property type="match status" value="1"/>
</dbReference>
<evidence type="ECO:0000256" key="14">
    <source>
        <dbReference type="PIRSR" id="PIRSR006621-2"/>
    </source>
</evidence>
<dbReference type="InterPro" id="IPR024036">
    <property type="entry name" value="tRNA-dHydroUridine_Synthase_C"/>
</dbReference>
<evidence type="ECO:0000256" key="3">
    <source>
        <dbReference type="ARBA" id="ARBA00022555"/>
    </source>
</evidence>
<evidence type="ECO:0000256" key="4">
    <source>
        <dbReference type="ARBA" id="ARBA00022630"/>
    </source>
</evidence>
<keyword evidence="5 12" id="KW-0288">FMN</keyword>
<dbReference type="EMBL" id="DVFJ01000001">
    <property type="protein sequence ID" value="HIQ70683.1"/>
    <property type="molecule type" value="Genomic_DNA"/>
</dbReference>
<dbReference type="AlphaFoldDB" id="A0A9D1CQ30"/>
<dbReference type="GO" id="GO:0000049">
    <property type="term" value="F:tRNA binding"/>
    <property type="evidence" value="ECO:0007669"/>
    <property type="project" value="UniProtKB-KW"/>
</dbReference>
<keyword evidence="3" id="KW-0820">tRNA-binding</keyword>
<evidence type="ECO:0000256" key="5">
    <source>
        <dbReference type="ARBA" id="ARBA00022643"/>
    </source>
</evidence>
<comment type="caution">
    <text evidence="16">The sequence shown here is derived from an EMBL/GenBank/DDBJ whole genome shotgun (WGS) entry which is preliminary data.</text>
</comment>
<feature type="active site" description="Proton donor" evidence="13">
    <location>
        <position position="106"/>
    </location>
</feature>
<dbReference type="GO" id="GO:0017150">
    <property type="term" value="F:tRNA dihydrouridine synthase activity"/>
    <property type="evidence" value="ECO:0007669"/>
    <property type="project" value="InterPro"/>
</dbReference>
<protein>
    <recommendedName>
        <fullName evidence="12">tRNA-dihydrouridine synthase</fullName>
        <ecNumber evidence="12">1.3.1.-</ecNumber>
    </recommendedName>
</protein>
<comment type="similarity">
    <text evidence="12">Belongs to the dus family.</text>
</comment>
<evidence type="ECO:0000256" key="7">
    <source>
        <dbReference type="ARBA" id="ARBA00022857"/>
    </source>
</evidence>
<dbReference type="Gene3D" id="3.20.20.70">
    <property type="entry name" value="Aldolase class I"/>
    <property type="match status" value="1"/>
</dbReference>
<evidence type="ECO:0000256" key="12">
    <source>
        <dbReference type="PIRNR" id="PIRNR006621"/>
    </source>
</evidence>
<reference evidence="16" key="1">
    <citation type="submission" date="2020-10" db="EMBL/GenBank/DDBJ databases">
        <authorList>
            <person name="Gilroy R."/>
        </authorList>
    </citation>
    <scope>NUCLEOTIDE SEQUENCE</scope>
    <source>
        <strain evidence="16">ChiSxjej2B14-6234</strain>
    </source>
</reference>
<dbReference type="CDD" id="cd02801">
    <property type="entry name" value="DUS_like_FMN"/>
    <property type="match status" value="1"/>
</dbReference>
<feature type="binding site" evidence="14">
    <location>
        <position position="175"/>
    </location>
    <ligand>
        <name>FMN</name>
        <dbReference type="ChEBI" id="CHEBI:58210"/>
    </ligand>
</feature>
<evidence type="ECO:0000313" key="16">
    <source>
        <dbReference type="EMBL" id="HIQ70683.1"/>
    </source>
</evidence>
<comment type="catalytic activity">
    <reaction evidence="11">
        <text>a 5,6-dihydrouridine in tRNA + NAD(+) = a uridine in tRNA + NADH + H(+)</text>
        <dbReference type="Rhea" id="RHEA:54452"/>
        <dbReference type="Rhea" id="RHEA-COMP:13339"/>
        <dbReference type="Rhea" id="RHEA-COMP:13887"/>
        <dbReference type="ChEBI" id="CHEBI:15378"/>
        <dbReference type="ChEBI" id="CHEBI:57540"/>
        <dbReference type="ChEBI" id="CHEBI:57945"/>
        <dbReference type="ChEBI" id="CHEBI:65315"/>
        <dbReference type="ChEBI" id="CHEBI:74443"/>
    </reaction>
</comment>
<dbReference type="PANTHER" id="PTHR45846">
    <property type="entry name" value="TRNA-DIHYDROURIDINE(47) SYNTHASE [NAD(P)(+)]-LIKE"/>
    <property type="match status" value="1"/>
</dbReference>
<comment type="cofactor">
    <cofactor evidence="1 12 14">
        <name>FMN</name>
        <dbReference type="ChEBI" id="CHEBI:58210"/>
    </cofactor>
</comment>
<keyword evidence="8" id="KW-0694">RNA-binding</keyword>
<evidence type="ECO:0000256" key="2">
    <source>
        <dbReference type="ARBA" id="ARBA00002790"/>
    </source>
</evidence>
<comment type="catalytic activity">
    <reaction evidence="10">
        <text>a 5,6-dihydrouridine in tRNA + NADP(+) = a uridine in tRNA + NADPH + H(+)</text>
        <dbReference type="Rhea" id="RHEA:23624"/>
        <dbReference type="Rhea" id="RHEA-COMP:13339"/>
        <dbReference type="Rhea" id="RHEA-COMP:13887"/>
        <dbReference type="ChEBI" id="CHEBI:15378"/>
        <dbReference type="ChEBI" id="CHEBI:57783"/>
        <dbReference type="ChEBI" id="CHEBI:58349"/>
        <dbReference type="ChEBI" id="CHEBI:65315"/>
        <dbReference type="ChEBI" id="CHEBI:74443"/>
    </reaction>
</comment>
<dbReference type="Proteomes" id="UP000886887">
    <property type="component" value="Unassembled WGS sequence"/>
</dbReference>
<dbReference type="PANTHER" id="PTHR45846:SF1">
    <property type="entry name" value="TRNA-DIHYDROURIDINE(47) SYNTHASE [NAD(P)(+)]-LIKE"/>
    <property type="match status" value="1"/>
</dbReference>
<keyword evidence="14" id="KW-0547">Nucleotide-binding</keyword>
<name>A0A9D1CQ30_9FIRM</name>
<keyword evidence="9 12" id="KW-0560">Oxidoreductase</keyword>
<feature type="binding site" evidence="14">
    <location>
        <position position="145"/>
    </location>
    <ligand>
        <name>FMN</name>
        <dbReference type="ChEBI" id="CHEBI:58210"/>
    </ligand>
</feature>
<evidence type="ECO:0000256" key="13">
    <source>
        <dbReference type="PIRSR" id="PIRSR006621-1"/>
    </source>
</evidence>
<keyword evidence="4 12" id="KW-0285">Flavoprotein</keyword>
<gene>
    <name evidence="16" type="primary">dusB</name>
    <name evidence="16" type="ORF">IAB73_00480</name>
</gene>
<dbReference type="InterPro" id="IPR001269">
    <property type="entry name" value="DUS_fam"/>
</dbReference>
<reference evidence="16" key="2">
    <citation type="journal article" date="2021" name="PeerJ">
        <title>Extensive microbial diversity within the chicken gut microbiome revealed by metagenomics and culture.</title>
        <authorList>
            <person name="Gilroy R."/>
            <person name="Ravi A."/>
            <person name="Getino M."/>
            <person name="Pursley I."/>
            <person name="Horton D.L."/>
            <person name="Alikhan N.F."/>
            <person name="Baker D."/>
            <person name="Gharbi K."/>
            <person name="Hall N."/>
            <person name="Watson M."/>
            <person name="Adriaenssens E.M."/>
            <person name="Foster-Nyarko E."/>
            <person name="Jarju S."/>
            <person name="Secka A."/>
            <person name="Antonio M."/>
            <person name="Oren A."/>
            <person name="Chaudhuri R.R."/>
            <person name="La Ragione R."/>
            <person name="Hildebrand F."/>
            <person name="Pallen M.J."/>
        </authorList>
    </citation>
    <scope>NUCLEOTIDE SEQUENCE</scope>
    <source>
        <strain evidence="16">ChiSxjej2B14-6234</strain>
    </source>
</reference>
<keyword evidence="6 12" id="KW-0819">tRNA processing</keyword>
<dbReference type="PROSITE" id="PS01136">
    <property type="entry name" value="UPF0034"/>
    <property type="match status" value="1"/>
</dbReference>
<dbReference type="Pfam" id="PF01207">
    <property type="entry name" value="Dus"/>
    <property type="match status" value="1"/>
</dbReference>
<evidence type="ECO:0000256" key="9">
    <source>
        <dbReference type="ARBA" id="ARBA00023002"/>
    </source>
</evidence>
<dbReference type="InterPro" id="IPR013785">
    <property type="entry name" value="Aldolase_TIM"/>
</dbReference>
<dbReference type="InterPro" id="IPR018517">
    <property type="entry name" value="tRNA_hU_synthase_CS"/>
</dbReference>
<keyword evidence="7" id="KW-0521">NADP</keyword>
<dbReference type="SUPFAM" id="SSF51395">
    <property type="entry name" value="FMN-linked oxidoreductases"/>
    <property type="match status" value="1"/>
</dbReference>
<organism evidence="16 17">
    <name type="scientific">Candidatus Onthenecus intestinigallinarum</name>
    <dbReference type="NCBI Taxonomy" id="2840875"/>
    <lineage>
        <taxon>Bacteria</taxon>
        <taxon>Bacillati</taxon>
        <taxon>Bacillota</taxon>
        <taxon>Clostridia</taxon>
        <taxon>Eubacteriales</taxon>
        <taxon>Candidatus Onthenecus</taxon>
    </lineage>
</organism>
<evidence type="ECO:0000256" key="10">
    <source>
        <dbReference type="ARBA" id="ARBA00048205"/>
    </source>
</evidence>
<sequence length="312" mass="33848">MRMDIASVRLEGNVFLAPMAGVTDFPFRLLCREMGCALAFTEMVSAKGMLLAPPGNRAARELLLTSPQEGPVALQLFGREPQTVAEAARRLAGDGRFCLVDLNMGCPAPKIACSGEGSGLLREPDLAVRVAEAVVRASPVPVTVKLRMGWDEDSLVYEELGRRLQDAGVSALTLHARTRRQFYAGRADWDAIARLKRAVSIPVIGNGDVTCLQDARRMMEQTGCDAAMIGRAAMGNPWVFAGRDPSPRERVEGALRHARMLMAFKGEAVAMREMRGHVACYVRGLHGAARIRERTNAASTYAQLRECLAGAP</sequence>
<feature type="domain" description="DUS-like FMN-binding" evidence="15">
    <location>
        <begin position="16"/>
        <end position="302"/>
    </location>
</feature>
<feature type="binding site" evidence="14">
    <location>
        <begin position="230"/>
        <end position="231"/>
    </location>
    <ligand>
        <name>FMN</name>
        <dbReference type="ChEBI" id="CHEBI:58210"/>
    </ligand>
</feature>
<evidence type="ECO:0000256" key="8">
    <source>
        <dbReference type="ARBA" id="ARBA00022884"/>
    </source>
</evidence>
<dbReference type="InterPro" id="IPR004652">
    <property type="entry name" value="DusB-like"/>
</dbReference>
<dbReference type="Gene3D" id="1.10.1200.80">
    <property type="entry name" value="Putative flavin oxidoreducatase, domain 2"/>
    <property type="match status" value="1"/>
</dbReference>
<evidence type="ECO:0000256" key="1">
    <source>
        <dbReference type="ARBA" id="ARBA00001917"/>
    </source>
</evidence>
<feature type="binding site" evidence="14">
    <location>
        <begin position="18"/>
        <end position="20"/>
    </location>
    <ligand>
        <name>FMN</name>
        <dbReference type="ChEBI" id="CHEBI:58210"/>
    </ligand>
</feature>
<proteinExistence type="inferred from homology"/>
<evidence type="ECO:0000313" key="17">
    <source>
        <dbReference type="Proteomes" id="UP000886887"/>
    </source>
</evidence>
<evidence type="ECO:0000259" key="15">
    <source>
        <dbReference type="Pfam" id="PF01207"/>
    </source>
</evidence>
<comment type="function">
    <text evidence="2 12">Catalyzes the synthesis of 5,6-dihydrouridine (D), a modified base found in the D-loop of most tRNAs, via the reduction of the C5-C6 double bond in target uridines.</text>
</comment>
<dbReference type="NCBIfam" id="TIGR00737">
    <property type="entry name" value="nifR3_yhdG"/>
    <property type="match status" value="1"/>
</dbReference>
<evidence type="ECO:0000256" key="6">
    <source>
        <dbReference type="ARBA" id="ARBA00022694"/>
    </source>
</evidence>
<dbReference type="EC" id="1.3.1.-" evidence="12"/>
<feature type="binding site" evidence="14">
    <location>
        <position position="75"/>
    </location>
    <ligand>
        <name>FMN</name>
        <dbReference type="ChEBI" id="CHEBI:58210"/>
    </ligand>
</feature>
<dbReference type="GO" id="GO:0050660">
    <property type="term" value="F:flavin adenine dinucleotide binding"/>
    <property type="evidence" value="ECO:0007669"/>
    <property type="project" value="InterPro"/>
</dbReference>
<evidence type="ECO:0000256" key="11">
    <source>
        <dbReference type="ARBA" id="ARBA00048802"/>
    </source>
</evidence>
<dbReference type="InterPro" id="IPR035587">
    <property type="entry name" value="DUS-like_FMN-bd"/>
</dbReference>
<accession>A0A9D1CQ30</accession>